<dbReference type="RefSeq" id="XP_040627625.1">
    <property type="nucleotide sequence ID" value="XM_040773089.1"/>
</dbReference>
<keyword evidence="4" id="KW-0349">Heme</keyword>
<organism evidence="9 10">
    <name type="scientific">Dacryopinax primogenitus (strain DJM 731)</name>
    <name type="common">Brown rot fungus</name>
    <dbReference type="NCBI Taxonomy" id="1858805"/>
    <lineage>
        <taxon>Eukaryota</taxon>
        <taxon>Fungi</taxon>
        <taxon>Dikarya</taxon>
        <taxon>Basidiomycota</taxon>
        <taxon>Agaricomycotina</taxon>
        <taxon>Dacrymycetes</taxon>
        <taxon>Dacrymycetales</taxon>
        <taxon>Dacrymycetaceae</taxon>
        <taxon>Dacryopinax</taxon>
    </lineage>
</organism>
<keyword evidence="8" id="KW-0503">Monooxygenase</keyword>
<gene>
    <name evidence="9" type="ORF">DACRYDRAFT_23084</name>
</gene>
<keyword evidence="5" id="KW-0479">Metal-binding</keyword>
<dbReference type="EMBL" id="JH795866">
    <property type="protein sequence ID" value="EJU00728.1"/>
    <property type="molecule type" value="Genomic_DNA"/>
</dbReference>
<dbReference type="GO" id="GO:0020037">
    <property type="term" value="F:heme binding"/>
    <property type="evidence" value="ECO:0007669"/>
    <property type="project" value="InterPro"/>
</dbReference>
<evidence type="ECO:0000256" key="5">
    <source>
        <dbReference type="ARBA" id="ARBA00022723"/>
    </source>
</evidence>
<evidence type="ECO:0000256" key="2">
    <source>
        <dbReference type="ARBA" id="ARBA00005179"/>
    </source>
</evidence>
<dbReference type="InterPro" id="IPR001128">
    <property type="entry name" value="Cyt_P450"/>
</dbReference>
<keyword evidence="10" id="KW-1185">Reference proteome</keyword>
<dbReference type="GO" id="GO:0016705">
    <property type="term" value="F:oxidoreductase activity, acting on paired donors, with incorporation or reduction of molecular oxygen"/>
    <property type="evidence" value="ECO:0007669"/>
    <property type="project" value="InterPro"/>
</dbReference>
<evidence type="ECO:0000256" key="7">
    <source>
        <dbReference type="ARBA" id="ARBA00023004"/>
    </source>
</evidence>
<dbReference type="InterPro" id="IPR050364">
    <property type="entry name" value="Cytochrome_P450_fung"/>
</dbReference>
<comment type="cofactor">
    <cofactor evidence="1">
        <name>heme</name>
        <dbReference type="ChEBI" id="CHEBI:30413"/>
    </cofactor>
</comment>
<dbReference type="Proteomes" id="UP000030653">
    <property type="component" value="Unassembled WGS sequence"/>
</dbReference>
<evidence type="ECO:0000256" key="6">
    <source>
        <dbReference type="ARBA" id="ARBA00023002"/>
    </source>
</evidence>
<dbReference type="OrthoDB" id="2789670at2759"/>
<name>M5GA41_DACPD</name>
<comment type="pathway">
    <text evidence="2">Secondary metabolite biosynthesis.</text>
</comment>
<sequence>MRESNAWFEEMNRLSLHLYDTSCASKEWGISFGASLRDRERKSGLPPQEEAWLTGQLFLAANDTPSTSLAYLVLAIVLYPSQFITARQQIDAVVGGSMPCFEDWDKLPLVEAIMKELLRWRPPAPLGVPHVTSEEIRYGKYFLPKGTSSVANIW</sequence>
<dbReference type="HOGENOM" id="CLU_1704185_0_0_1"/>
<evidence type="ECO:0000256" key="4">
    <source>
        <dbReference type="ARBA" id="ARBA00022617"/>
    </source>
</evidence>
<dbReference type="SUPFAM" id="SSF48264">
    <property type="entry name" value="Cytochrome P450"/>
    <property type="match status" value="1"/>
</dbReference>
<evidence type="ECO:0000256" key="3">
    <source>
        <dbReference type="ARBA" id="ARBA00010617"/>
    </source>
</evidence>
<dbReference type="PANTHER" id="PTHR46300">
    <property type="entry name" value="P450, PUTATIVE (EUROFUNG)-RELATED-RELATED"/>
    <property type="match status" value="1"/>
</dbReference>
<dbReference type="GO" id="GO:0005506">
    <property type="term" value="F:iron ion binding"/>
    <property type="evidence" value="ECO:0007669"/>
    <property type="project" value="InterPro"/>
</dbReference>
<dbReference type="AlphaFoldDB" id="M5GA41"/>
<evidence type="ECO:0000313" key="10">
    <source>
        <dbReference type="Proteomes" id="UP000030653"/>
    </source>
</evidence>
<protein>
    <submittedName>
        <fullName evidence="9">Cytochrome P450</fullName>
    </submittedName>
</protein>
<evidence type="ECO:0000256" key="8">
    <source>
        <dbReference type="ARBA" id="ARBA00023033"/>
    </source>
</evidence>
<dbReference type="STRING" id="1858805.M5GA41"/>
<dbReference type="GO" id="GO:0004497">
    <property type="term" value="F:monooxygenase activity"/>
    <property type="evidence" value="ECO:0007669"/>
    <property type="project" value="UniProtKB-KW"/>
</dbReference>
<evidence type="ECO:0000256" key="1">
    <source>
        <dbReference type="ARBA" id="ARBA00001971"/>
    </source>
</evidence>
<dbReference type="Gene3D" id="1.10.630.10">
    <property type="entry name" value="Cytochrome P450"/>
    <property type="match status" value="1"/>
</dbReference>
<accession>M5GA41</accession>
<keyword evidence="6" id="KW-0560">Oxidoreductase</keyword>
<evidence type="ECO:0000313" key="9">
    <source>
        <dbReference type="EMBL" id="EJU00728.1"/>
    </source>
</evidence>
<keyword evidence="7" id="KW-0408">Iron</keyword>
<comment type="similarity">
    <text evidence="3">Belongs to the cytochrome P450 family.</text>
</comment>
<dbReference type="Pfam" id="PF00067">
    <property type="entry name" value="p450"/>
    <property type="match status" value="1"/>
</dbReference>
<dbReference type="GeneID" id="63688151"/>
<dbReference type="InterPro" id="IPR002401">
    <property type="entry name" value="Cyt_P450_E_grp-I"/>
</dbReference>
<dbReference type="InterPro" id="IPR036396">
    <property type="entry name" value="Cyt_P450_sf"/>
</dbReference>
<dbReference type="OMA" id="CASKEWG"/>
<dbReference type="PANTHER" id="PTHR46300:SF1">
    <property type="entry name" value="P450, PUTATIVE (EUROFUNG)-RELATED"/>
    <property type="match status" value="1"/>
</dbReference>
<proteinExistence type="inferred from homology"/>
<reference evidence="9 10" key="1">
    <citation type="journal article" date="2012" name="Science">
        <title>The Paleozoic origin of enzymatic lignin decomposition reconstructed from 31 fungal genomes.</title>
        <authorList>
            <person name="Floudas D."/>
            <person name="Binder M."/>
            <person name="Riley R."/>
            <person name="Barry K."/>
            <person name="Blanchette R.A."/>
            <person name="Henrissat B."/>
            <person name="Martinez A.T."/>
            <person name="Otillar R."/>
            <person name="Spatafora J.W."/>
            <person name="Yadav J.S."/>
            <person name="Aerts A."/>
            <person name="Benoit I."/>
            <person name="Boyd A."/>
            <person name="Carlson A."/>
            <person name="Copeland A."/>
            <person name="Coutinho P.M."/>
            <person name="de Vries R.P."/>
            <person name="Ferreira P."/>
            <person name="Findley K."/>
            <person name="Foster B."/>
            <person name="Gaskell J."/>
            <person name="Glotzer D."/>
            <person name="Gorecki P."/>
            <person name="Heitman J."/>
            <person name="Hesse C."/>
            <person name="Hori C."/>
            <person name="Igarashi K."/>
            <person name="Jurgens J.A."/>
            <person name="Kallen N."/>
            <person name="Kersten P."/>
            <person name="Kohler A."/>
            <person name="Kuees U."/>
            <person name="Kumar T.K.A."/>
            <person name="Kuo A."/>
            <person name="LaButti K."/>
            <person name="Larrondo L.F."/>
            <person name="Lindquist E."/>
            <person name="Ling A."/>
            <person name="Lombard V."/>
            <person name="Lucas S."/>
            <person name="Lundell T."/>
            <person name="Martin R."/>
            <person name="McLaughlin D.J."/>
            <person name="Morgenstern I."/>
            <person name="Morin E."/>
            <person name="Murat C."/>
            <person name="Nagy L.G."/>
            <person name="Nolan M."/>
            <person name="Ohm R.A."/>
            <person name="Patyshakuliyeva A."/>
            <person name="Rokas A."/>
            <person name="Ruiz-Duenas F.J."/>
            <person name="Sabat G."/>
            <person name="Salamov A."/>
            <person name="Samejima M."/>
            <person name="Schmutz J."/>
            <person name="Slot J.C."/>
            <person name="St John F."/>
            <person name="Stenlid J."/>
            <person name="Sun H."/>
            <person name="Sun S."/>
            <person name="Syed K."/>
            <person name="Tsang A."/>
            <person name="Wiebenga A."/>
            <person name="Young D."/>
            <person name="Pisabarro A."/>
            <person name="Eastwood D.C."/>
            <person name="Martin F."/>
            <person name="Cullen D."/>
            <person name="Grigoriev I.V."/>
            <person name="Hibbett D.S."/>
        </authorList>
    </citation>
    <scope>NUCLEOTIDE SEQUENCE [LARGE SCALE GENOMIC DNA]</scope>
    <source>
        <strain evidence="9 10">DJM-731 SS1</strain>
    </source>
</reference>
<dbReference type="PRINTS" id="PR00463">
    <property type="entry name" value="EP450I"/>
</dbReference>